<dbReference type="OrthoDB" id="3512640at2759"/>
<dbReference type="InterPro" id="IPR000277">
    <property type="entry name" value="Cys/Met-Metab_PyrdxlP-dep_enz"/>
</dbReference>
<feature type="modified residue" description="N6-(pyridoxal phosphate)lysine" evidence="3">
    <location>
        <position position="197"/>
    </location>
</feature>
<evidence type="ECO:0000313" key="5">
    <source>
        <dbReference type="EMBL" id="SCU91800.1"/>
    </source>
</evidence>
<accession>A0A1G4JMK3</accession>
<name>A0A1G4JMK3_9SACH</name>
<dbReference type="Gene3D" id="3.90.1150.10">
    <property type="entry name" value="Aspartate Aminotransferase, domain 1"/>
    <property type="match status" value="1"/>
</dbReference>
<dbReference type="GO" id="GO:0019346">
    <property type="term" value="P:transsulfuration"/>
    <property type="evidence" value="ECO:0007669"/>
    <property type="project" value="InterPro"/>
</dbReference>
<dbReference type="FunFam" id="3.90.1150.10:FF:000066">
    <property type="entry name" value="Putative cystathionine beta-lyase"/>
    <property type="match status" value="1"/>
</dbReference>
<dbReference type="PIRSF" id="PIRSF001434">
    <property type="entry name" value="CGS"/>
    <property type="match status" value="1"/>
</dbReference>
<keyword evidence="2 3" id="KW-0663">Pyridoxal phosphate</keyword>
<dbReference type="InterPro" id="IPR054542">
    <property type="entry name" value="Cys_met_metab_PP"/>
</dbReference>
<evidence type="ECO:0000256" key="4">
    <source>
        <dbReference type="RuleBase" id="RU362118"/>
    </source>
</evidence>
<dbReference type="InterPro" id="IPR015424">
    <property type="entry name" value="PyrdxlP-dep_Trfase"/>
</dbReference>
<dbReference type="STRING" id="1266660.A0A1G4JMK3"/>
<dbReference type="Pfam" id="PF01053">
    <property type="entry name" value="Cys_Met_Meta_PP"/>
    <property type="match status" value="1"/>
</dbReference>
<comment type="cofactor">
    <cofactor evidence="1 4">
        <name>pyridoxal 5'-phosphate</name>
        <dbReference type="ChEBI" id="CHEBI:597326"/>
    </cofactor>
</comment>
<organism evidence="5 6">
    <name type="scientific">Lachancea dasiensis</name>
    <dbReference type="NCBI Taxonomy" id="1072105"/>
    <lineage>
        <taxon>Eukaryota</taxon>
        <taxon>Fungi</taxon>
        <taxon>Dikarya</taxon>
        <taxon>Ascomycota</taxon>
        <taxon>Saccharomycotina</taxon>
        <taxon>Saccharomycetes</taxon>
        <taxon>Saccharomycetales</taxon>
        <taxon>Saccharomycetaceae</taxon>
        <taxon>Lachancea</taxon>
    </lineage>
</organism>
<dbReference type="GO" id="GO:0016846">
    <property type="term" value="F:carbon-sulfur lyase activity"/>
    <property type="evidence" value="ECO:0007669"/>
    <property type="project" value="TreeGrafter"/>
</dbReference>
<dbReference type="SUPFAM" id="SSF53383">
    <property type="entry name" value="PLP-dependent transferases"/>
    <property type="match status" value="1"/>
</dbReference>
<dbReference type="GO" id="GO:0030170">
    <property type="term" value="F:pyridoxal phosphate binding"/>
    <property type="evidence" value="ECO:0007669"/>
    <property type="project" value="InterPro"/>
</dbReference>
<dbReference type="GO" id="GO:0005737">
    <property type="term" value="C:cytoplasm"/>
    <property type="evidence" value="ECO:0007669"/>
    <property type="project" value="TreeGrafter"/>
</dbReference>
<evidence type="ECO:0000256" key="3">
    <source>
        <dbReference type="PIRSR" id="PIRSR001434-2"/>
    </source>
</evidence>
<gene>
    <name evidence="5" type="ORF">LADA_0F12134G</name>
</gene>
<dbReference type="EMBL" id="LT598458">
    <property type="protein sequence ID" value="SCU91800.1"/>
    <property type="molecule type" value="Genomic_DNA"/>
</dbReference>
<dbReference type="PANTHER" id="PTHR11808:SF35">
    <property type="entry name" value="CYSTATHIONINE GAMMA-SYNTHASE (AFU_ORTHOLOGUE AFUA_7G01590)"/>
    <property type="match status" value="1"/>
</dbReference>
<dbReference type="AlphaFoldDB" id="A0A1G4JMK3"/>
<protein>
    <submittedName>
        <fullName evidence="5">LADA_0F12134g1_1</fullName>
    </submittedName>
</protein>
<dbReference type="InterPro" id="IPR015421">
    <property type="entry name" value="PyrdxlP-dep_Trfase_major"/>
</dbReference>
<comment type="similarity">
    <text evidence="4">Belongs to the trans-sulfuration enzymes family.</text>
</comment>
<sequence>MSFATQSIHGDDECNRVPDVAPPINVSTTYRFDNDNLVTAAELDPSIGVDEQLVYARESHPNAVRLEHVISKLLGAPSVVYSSGLSAYFAALIRFKPKKLFQAACYHSCVEAAEILSRIGGLKVYTLDDIDAECGPGDLIHIESPLNPYGECVDVSHYAERAHKVGAKLLLDATLAPPPLSNPWDLGADIVMHSGTKYFGGHSDLLCGIIAVKDVETARLMRNERLVLGTIPASLESFLMLRSLRTMELRVRRQAENCTALVKYLNDHKAEFGSVLKHIHHGSLQQEEFVKKQMTGGFGPLFSIILNSPDQCVKLVKNVKLFQHATSLGGVESLIEWRAMSDSHIDKKLVRLSVGVEHIDDLIDDLVSVLKRLESGDL</sequence>
<reference evidence="5 6" key="1">
    <citation type="submission" date="2016-03" db="EMBL/GenBank/DDBJ databases">
        <authorList>
            <person name="Devillers H."/>
        </authorList>
    </citation>
    <scope>NUCLEOTIDE SEQUENCE [LARGE SCALE GENOMIC DNA]</scope>
    <source>
        <strain evidence="5">CBS 10888</strain>
    </source>
</reference>
<dbReference type="InterPro" id="IPR015422">
    <property type="entry name" value="PyrdxlP-dep_Trfase_small"/>
</dbReference>
<evidence type="ECO:0000313" key="6">
    <source>
        <dbReference type="Proteomes" id="UP000190274"/>
    </source>
</evidence>
<dbReference type="Proteomes" id="UP000190274">
    <property type="component" value="Chromosome F"/>
</dbReference>
<evidence type="ECO:0000256" key="2">
    <source>
        <dbReference type="ARBA" id="ARBA00022898"/>
    </source>
</evidence>
<keyword evidence="6" id="KW-1185">Reference proteome</keyword>
<dbReference type="PANTHER" id="PTHR11808">
    <property type="entry name" value="TRANS-SULFURATION ENZYME FAMILY MEMBER"/>
    <property type="match status" value="1"/>
</dbReference>
<dbReference type="PROSITE" id="PS00868">
    <property type="entry name" value="CYS_MET_METAB_PP"/>
    <property type="match status" value="1"/>
</dbReference>
<dbReference type="Gene3D" id="3.40.640.10">
    <property type="entry name" value="Type I PLP-dependent aspartate aminotransferase-like (Major domain)"/>
    <property type="match status" value="1"/>
</dbReference>
<proteinExistence type="inferred from homology"/>
<evidence type="ECO:0000256" key="1">
    <source>
        <dbReference type="ARBA" id="ARBA00001933"/>
    </source>
</evidence>